<evidence type="ECO:0000259" key="3">
    <source>
        <dbReference type="PROSITE" id="PS51819"/>
    </source>
</evidence>
<comment type="caution">
    <text evidence="4">The sequence shown here is derived from an EMBL/GenBank/DDBJ whole genome shotgun (WGS) entry which is preliminary data.</text>
</comment>
<dbReference type="OrthoDB" id="16820at2759"/>
<evidence type="ECO:0000313" key="5">
    <source>
        <dbReference type="Proteomes" id="UP000078046"/>
    </source>
</evidence>
<dbReference type="GO" id="GO:0046491">
    <property type="term" value="P:L-methylmalonyl-CoA metabolic process"/>
    <property type="evidence" value="ECO:0007669"/>
    <property type="project" value="TreeGrafter"/>
</dbReference>
<name>A0A177B2W6_9BILA</name>
<dbReference type="CDD" id="cd07249">
    <property type="entry name" value="MMCE"/>
    <property type="match status" value="1"/>
</dbReference>
<dbReference type="InterPro" id="IPR037523">
    <property type="entry name" value="VOC_core"/>
</dbReference>
<dbReference type="InterPro" id="IPR029068">
    <property type="entry name" value="Glyas_Bleomycin-R_OHBP_Dase"/>
</dbReference>
<protein>
    <submittedName>
        <fullName evidence="4">DL-methylmalonyl-CoA racemase</fullName>
    </submittedName>
</protein>
<dbReference type="AlphaFoldDB" id="A0A177B2W6"/>
<dbReference type="InterPro" id="IPR017515">
    <property type="entry name" value="MeMalonyl-CoA_epimerase"/>
</dbReference>
<dbReference type="Gene3D" id="3.10.180.10">
    <property type="entry name" value="2,3-Dihydroxybiphenyl 1,2-Dioxygenase, domain 1"/>
    <property type="match status" value="1"/>
</dbReference>
<dbReference type="SUPFAM" id="SSF54593">
    <property type="entry name" value="Glyoxalase/Bleomycin resistance protein/Dihydroxybiphenyl dioxygenase"/>
    <property type="match status" value="1"/>
</dbReference>
<feature type="domain" description="VOC" evidence="3">
    <location>
        <begin position="25"/>
        <end position="152"/>
    </location>
</feature>
<gene>
    <name evidence="4" type="ORF">A3Q56_03611</name>
</gene>
<organism evidence="4 5">
    <name type="scientific">Intoshia linei</name>
    <dbReference type="NCBI Taxonomy" id="1819745"/>
    <lineage>
        <taxon>Eukaryota</taxon>
        <taxon>Metazoa</taxon>
        <taxon>Spiralia</taxon>
        <taxon>Lophotrochozoa</taxon>
        <taxon>Mesozoa</taxon>
        <taxon>Orthonectida</taxon>
        <taxon>Rhopaluridae</taxon>
        <taxon>Intoshia</taxon>
    </lineage>
</organism>
<dbReference type="NCBIfam" id="TIGR03081">
    <property type="entry name" value="metmalonyl_epim"/>
    <property type="match status" value="1"/>
</dbReference>
<keyword evidence="5" id="KW-1185">Reference proteome</keyword>
<keyword evidence="2" id="KW-0479">Metal-binding</keyword>
<dbReference type="EMBL" id="LWCA01000415">
    <property type="protein sequence ID" value="OAF68618.1"/>
    <property type="molecule type" value="Genomic_DNA"/>
</dbReference>
<dbReference type="PANTHER" id="PTHR43048">
    <property type="entry name" value="METHYLMALONYL-COA EPIMERASE"/>
    <property type="match status" value="1"/>
</dbReference>
<evidence type="ECO:0000256" key="2">
    <source>
        <dbReference type="ARBA" id="ARBA00022723"/>
    </source>
</evidence>
<accession>A0A177B2W6</accession>
<dbReference type="PROSITE" id="PS51819">
    <property type="entry name" value="VOC"/>
    <property type="match status" value="1"/>
</dbReference>
<dbReference type="PANTHER" id="PTHR43048:SF3">
    <property type="entry name" value="METHYLMALONYL-COA EPIMERASE, MITOCHONDRIAL"/>
    <property type="match status" value="1"/>
</dbReference>
<evidence type="ECO:0000256" key="1">
    <source>
        <dbReference type="ARBA" id="ARBA00009308"/>
    </source>
</evidence>
<evidence type="ECO:0000313" key="4">
    <source>
        <dbReference type="EMBL" id="OAF68618.1"/>
    </source>
</evidence>
<dbReference type="GO" id="GO:0046872">
    <property type="term" value="F:metal ion binding"/>
    <property type="evidence" value="ECO:0007669"/>
    <property type="project" value="UniProtKB-KW"/>
</dbReference>
<sequence>MIAQNSLQFIRNVFRSLSNGKLIGKINHVAIAVKDLNKSTNLFKILGIEIPKAQILPNHGVNVKFLNLGETKMEFLEPIDDSSPISKYLSKRNGGIHHICIETSDIDQVLKLLKQNKISTLTETTKIGAHGKPVIFLDPQDCNGVLFEFQQI</sequence>
<comment type="similarity">
    <text evidence="1">Belongs to the methylmalonyl-CoA epimerase family.</text>
</comment>
<proteinExistence type="inferred from homology"/>
<reference evidence="4 5" key="1">
    <citation type="submission" date="2016-04" db="EMBL/GenBank/DDBJ databases">
        <title>The genome of Intoshia linei affirms orthonectids as highly simplified spiralians.</title>
        <authorList>
            <person name="Mikhailov K.V."/>
            <person name="Slusarev G.S."/>
            <person name="Nikitin M.A."/>
            <person name="Logacheva M.D."/>
            <person name="Penin A."/>
            <person name="Aleoshin V."/>
            <person name="Panchin Y.V."/>
        </authorList>
    </citation>
    <scope>NUCLEOTIDE SEQUENCE [LARGE SCALE GENOMIC DNA]</scope>
    <source>
        <strain evidence="4">Intl2013</strain>
        <tissue evidence="4">Whole animal</tissue>
    </source>
</reference>
<dbReference type="InterPro" id="IPR051785">
    <property type="entry name" value="MMCE/EMCE_epimerase"/>
</dbReference>
<dbReference type="GO" id="GO:0004493">
    <property type="term" value="F:methylmalonyl-CoA epimerase activity"/>
    <property type="evidence" value="ECO:0007669"/>
    <property type="project" value="TreeGrafter"/>
</dbReference>
<dbReference type="Pfam" id="PF13669">
    <property type="entry name" value="Glyoxalase_4"/>
    <property type="match status" value="1"/>
</dbReference>
<dbReference type="Proteomes" id="UP000078046">
    <property type="component" value="Unassembled WGS sequence"/>
</dbReference>